<reference evidence="4 5" key="1">
    <citation type="submission" date="2017-07" db="EMBL/GenBank/DDBJ databases">
        <title>An improved, manually edited Actinidia chinensis var. chinensis (kiwifruit) genome highlights the challenges associated with draft genomes and gene prediction in plants.</title>
        <authorList>
            <person name="Pilkington S."/>
            <person name="Crowhurst R."/>
            <person name="Hilario E."/>
            <person name="Nardozza S."/>
            <person name="Fraser L."/>
            <person name="Peng Y."/>
            <person name="Gunaseelan K."/>
            <person name="Simpson R."/>
            <person name="Tahir J."/>
            <person name="Deroles S."/>
            <person name="Templeton K."/>
            <person name="Luo Z."/>
            <person name="Davy M."/>
            <person name="Cheng C."/>
            <person name="Mcneilage M."/>
            <person name="Scaglione D."/>
            <person name="Liu Y."/>
            <person name="Zhang Q."/>
            <person name="Datson P."/>
            <person name="De Silva N."/>
            <person name="Gardiner S."/>
            <person name="Bassett H."/>
            <person name="Chagne D."/>
            <person name="Mccallum J."/>
            <person name="Dzierzon H."/>
            <person name="Deng C."/>
            <person name="Wang Y.-Y."/>
            <person name="Barron N."/>
            <person name="Manako K."/>
            <person name="Bowen J."/>
            <person name="Foster T."/>
            <person name="Erridge Z."/>
            <person name="Tiffin H."/>
            <person name="Waite C."/>
            <person name="Davies K."/>
            <person name="Grierson E."/>
            <person name="Laing W."/>
            <person name="Kirk R."/>
            <person name="Chen X."/>
            <person name="Wood M."/>
            <person name="Montefiori M."/>
            <person name="Brummell D."/>
            <person name="Schwinn K."/>
            <person name="Catanach A."/>
            <person name="Fullerton C."/>
            <person name="Li D."/>
            <person name="Meiyalaghan S."/>
            <person name="Nieuwenhuizen N."/>
            <person name="Read N."/>
            <person name="Prakash R."/>
            <person name="Hunter D."/>
            <person name="Zhang H."/>
            <person name="Mckenzie M."/>
            <person name="Knabel M."/>
            <person name="Harris A."/>
            <person name="Allan A."/>
            <person name="Chen A."/>
            <person name="Janssen B."/>
            <person name="Plunkett B."/>
            <person name="Dwamena C."/>
            <person name="Voogd C."/>
            <person name="Leif D."/>
            <person name="Lafferty D."/>
            <person name="Souleyre E."/>
            <person name="Varkonyi-Gasic E."/>
            <person name="Gambi F."/>
            <person name="Hanley J."/>
            <person name="Yao J.-L."/>
            <person name="Cheung J."/>
            <person name="David K."/>
            <person name="Warren B."/>
            <person name="Marsh K."/>
            <person name="Snowden K."/>
            <person name="Lin-Wang K."/>
            <person name="Brian L."/>
            <person name="Martinez-Sanchez M."/>
            <person name="Wang M."/>
            <person name="Ileperuma N."/>
            <person name="Macnee N."/>
            <person name="Campin R."/>
            <person name="Mcatee P."/>
            <person name="Drummond R."/>
            <person name="Espley R."/>
            <person name="Ireland H."/>
            <person name="Wu R."/>
            <person name="Atkinson R."/>
            <person name="Karunairetnam S."/>
            <person name="Bulley S."/>
            <person name="Chunkath S."/>
            <person name="Hanley Z."/>
            <person name="Storey R."/>
            <person name="Thrimawithana A."/>
            <person name="Thomson S."/>
            <person name="David C."/>
            <person name="Testolin R."/>
        </authorList>
    </citation>
    <scope>NUCLEOTIDE SEQUENCE [LARGE SCALE GENOMIC DNA]</scope>
    <source>
        <strain evidence="5">cv. Red5</strain>
        <tissue evidence="4">Young leaf</tissue>
    </source>
</reference>
<evidence type="ECO:0000313" key="4">
    <source>
        <dbReference type="EMBL" id="PSS28888.1"/>
    </source>
</evidence>
<protein>
    <submittedName>
        <fullName evidence="4">Glucan endo-1,3-beta-D-glucosidase</fullName>
    </submittedName>
</protein>
<reference evidence="5" key="2">
    <citation type="journal article" date="2018" name="BMC Genomics">
        <title>A manually annotated Actinidia chinensis var. chinensis (kiwifruit) genome highlights the challenges associated with draft genomes and gene prediction in plants.</title>
        <authorList>
            <person name="Pilkington S.M."/>
            <person name="Crowhurst R."/>
            <person name="Hilario E."/>
            <person name="Nardozza S."/>
            <person name="Fraser L."/>
            <person name="Peng Y."/>
            <person name="Gunaseelan K."/>
            <person name="Simpson R."/>
            <person name="Tahir J."/>
            <person name="Deroles S.C."/>
            <person name="Templeton K."/>
            <person name="Luo Z."/>
            <person name="Davy M."/>
            <person name="Cheng C."/>
            <person name="McNeilage M."/>
            <person name="Scaglione D."/>
            <person name="Liu Y."/>
            <person name="Zhang Q."/>
            <person name="Datson P."/>
            <person name="De Silva N."/>
            <person name="Gardiner S.E."/>
            <person name="Bassett H."/>
            <person name="Chagne D."/>
            <person name="McCallum J."/>
            <person name="Dzierzon H."/>
            <person name="Deng C."/>
            <person name="Wang Y.Y."/>
            <person name="Barron L."/>
            <person name="Manako K."/>
            <person name="Bowen J."/>
            <person name="Foster T.M."/>
            <person name="Erridge Z.A."/>
            <person name="Tiffin H."/>
            <person name="Waite C.N."/>
            <person name="Davies K.M."/>
            <person name="Grierson E.P."/>
            <person name="Laing W.A."/>
            <person name="Kirk R."/>
            <person name="Chen X."/>
            <person name="Wood M."/>
            <person name="Montefiori M."/>
            <person name="Brummell D.A."/>
            <person name="Schwinn K.E."/>
            <person name="Catanach A."/>
            <person name="Fullerton C."/>
            <person name="Li D."/>
            <person name="Meiyalaghan S."/>
            <person name="Nieuwenhuizen N."/>
            <person name="Read N."/>
            <person name="Prakash R."/>
            <person name="Hunter D."/>
            <person name="Zhang H."/>
            <person name="McKenzie M."/>
            <person name="Knabel M."/>
            <person name="Harris A."/>
            <person name="Allan A.C."/>
            <person name="Gleave A."/>
            <person name="Chen A."/>
            <person name="Janssen B.J."/>
            <person name="Plunkett B."/>
            <person name="Ampomah-Dwamena C."/>
            <person name="Voogd C."/>
            <person name="Leif D."/>
            <person name="Lafferty D."/>
            <person name="Souleyre E.J.F."/>
            <person name="Varkonyi-Gasic E."/>
            <person name="Gambi F."/>
            <person name="Hanley J."/>
            <person name="Yao J.L."/>
            <person name="Cheung J."/>
            <person name="David K.M."/>
            <person name="Warren B."/>
            <person name="Marsh K."/>
            <person name="Snowden K.C."/>
            <person name="Lin-Wang K."/>
            <person name="Brian L."/>
            <person name="Martinez-Sanchez M."/>
            <person name="Wang M."/>
            <person name="Ileperuma N."/>
            <person name="Macnee N."/>
            <person name="Campin R."/>
            <person name="McAtee P."/>
            <person name="Drummond R.S.M."/>
            <person name="Espley R.V."/>
            <person name="Ireland H.S."/>
            <person name="Wu R."/>
            <person name="Atkinson R.G."/>
            <person name="Karunairetnam S."/>
            <person name="Bulley S."/>
            <person name="Chunkath S."/>
            <person name="Hanley Z."/>
            <person name="Storey R."/>
            <person name="Thrimawithana A.H."/>
            <person name="Thomson S."/>
            <person name="David C."/>
            <person name="Testolin R."/>
            <person name="Huang H."/>
            <person name="Hellens R.P."/>
            <person name="Schaffer R.J."/>
        </authorList>
    </citation>
    <scope>NUCLEOTIDE SEQUENCE [LARGE SCALE GENOMIC DNA]</scope>
    <source>
        <strain evidence="5">cv. Red5</strain>
    </source>
</reference>
<dbReference type="InterPro" id="IPR012946">
    <property type="entry name" value="X8"/>
</dbReference>
<dbReference type="GO" id="GO:0009506">
    <property type="term" value="C:plasmodesma"/>
    <property type="evidence" value="ECO:0007669"/>
    <property type="project" value="UniProtKB-ARBA"/>
</dbReference>
<name>A0A2R6RFW1_ACTCC</name>
<proteinExistence type="predicted"/>
<dbReference type="Pfam" id="PF07983">
    <property type="entry name" value="X8"/>
    <property type="match status" value="1"/>
</dbReference>
<dbReference type="AlphaFoldDB" id="A0A2R6RFW1"/>
<feature type="signal peptide" evidence="2">
    <location>
        <begin position="1"/>
        <end position="23"/>
    </location>
</feature>
<dbReference type="InterPro" id="IPR044788">
    <property type="entry name" value="X8_dom_prot"/>
</dbReference>
<dbReference type="OMA" id="DATIWAD"/>
<sequence length="124" mass="13587">MARANLSFCFLCFLLCIVVSTSSRDATIWADQKRNVATSWCIASPFVGDDKLQGAIKHYCSNPEVDCNVIQPGGPCYVPNTVKEHASVVLNLYYKAHLAIRQNCPSDVGFLTVKDPSSGSCHYP</sequence>
<dbReference type="STRING" id="1590841.A0A2R6RFW1"/>
<dbReference type="FunCoup" id="A0A2R6RFW1">
    <property type="interactions" value="785"/>
</dbReference>
<comment type="caution">
    <text evidence="4">The sequence shown here is derived from an EMBL/GenBank/DDBJ whole genome shotgun (WGS) entry which is preliminary data.</text>
</comment>
<dbReference type="InParanoid" id="A0A2R6RFW1"/>
<evidence type="ECO:0000313" key="5">
    <source>
        <dbReference type="Proteomes" id="UP000241394"/>
    </source>
</evidence>
<organism evidence="4 5">
    <name type="scientific">Actinidia chinensis var. chinensis</name>
    <name type="common">Chinese soft-hair kiwi</name>
    <dbReference type="NCBI Taxonomy" id="1590841"/>
    <lineage>
        <taxon>Eukaryota</taxon>
        <taxon>Viridiplantae</taxon>
        <taxon>Streptophyta</taxon>
        <taxon>Embryophyta</taxon>
        <taxon>Tracheophyta</taxon>
        <taxon>Spermatophyta</taxon>
        <taxon>Magnoliopsida</taxon>
        <taxon>eudicotyledons</taxon>
        <taxon>Gunneridae</taxon>
        <taxon>Pentapetalae</taxon>
        <taxon>asterids</taxon>
        <taxon>Ericales</taxon>
        <taxon>Actinidiaceae</taxon>
        <taxon>Actinidia</taxon>
    </lineage>
</organism>
<gene>
    <name evidence="4" type="ORF">CEY00_Acc06642</name>
</gene>
<dbReference type="PANTHER" id="PTHR31044:SF52">
    <property type="entry name" value="OS01G0631500 PROTEIN"/>
    <property type="match status" value="1"/>
</dbReference>
<evidence type="ECO:0000259" key="3">
    <source>
        <dbReference type="SMART" id="SM00768"/>
    </source>
</evidence>
<keyword evidence="1 2" id="KW-0732">Signal</keyword>
<dbReference type="EMBL" id="NKQK01000006">
    <property type="protein sequence ID" value="PSS28888.1"/>
    <property type="molecule type" value="Genomic_DNA"/>
</dbReference>
<keyword evidence="5" id="KW-1185">Reference proteome</keyword>
<dbReference type="PANTHER" id="PTHR31044">
    <property type="entry name" value="BETA-1,3 GLUCANASE"/>
    <property type="match status" value="1"/>
</dbReference>
<dbReference type="Proteomes" id="UP000241394">
    <property type="component" value="Chromosome LG6"/>
</dbReference>
<dbReference type="Gramene" id="PSS28888">
    <property type="protein sequence ID" value="PSS28888"/>
    <property type="gene ID" value="CEY00_Acc06642"/>
</dbReference>
<feature type="domain" description="X8" evidence="3">
    <location>
        <begin position="39"/>
        <end position="123"/>
    </location>
</feature>
<dbReference type="OrthoDB" id="1928574at2759"/>
<evidence type="ECO:0000256" key="2">
    <source>
        <dbReference type="SAM" id="SignalP"/>
    </source>
</evidence>
<accession>A0A2R6RFW1</accession>
<dbReference type="SMART" id="SM00768">
    <property type="entry name" value="X8"/>
    <property type="match status" value="1"/>
</dbReference>
<feature type="chain" id="PRO_5015317776" evidence="2">
    <location>
        <begin position="24"/>
        <end position="124"/>
    </location>
</feature>
<evidence type="ECO:0000256" key="1">
    <source>
        <dbReference type="ARBA" id="ARBA00022729"/>
    </source>
</evidence>